<reference evidence="1" key="1">
    <citation type="submission" date="2022-07" db="EMBL/GenBank/DDBJ databases">
        <title>Genome Sequence of Lecanicillium saksenae.</title>
        <authorList>
            <person name="Buettner E."/>
        </authorList>
    </citation>
    <scope>NUCLEOTIDE SEQUENCE</scope>
    <source>
        <strain evidence="1">VT-O1</strain>
    </source>
</reference>
<name>A0ACC1QZB4_9HYPO</name>
<comment type="caution">
    <text evidence="1">The sequence shown here is derived from an EMBL/GenBank/DDBJ whole genome shotgun (WGS) entry which is preliminary data.</text>
</comment>
<sequence>MAEIKREYRAEVANQPNRTDKFSLTSRPKSTGELIRRLGDLHVPYFSIERIEKKSLSTVKTEADALCAWTRCMLDTFIREKDPEYAADAALLSPFTDKKYYEILIREFVNMICDGVSDQKLPNTELLATFSTVFRYPDPHHSAHGDALSYAMSGLVTRFQAAKSTGSGSIQYKLIVGLSDVLDAMNDAKVKGISDAKTVQPLLDMLAEAAETKELRISEAAKYAYQSLLGIPSDTSPWTKFWKHAFKSVEGLAKVAGSVYSADPSKFLEGVQSVTEIFELVKFLIETVQKLSEATDSFGDAGAALKNVRRPAPWYFALKYTSMLLRENSPTILENFLHKAPWCQEDNFLCGLCAQLDRLGATKTIKMDGAIATDHEEGANNGARAVLETFLRKQGQESDSTRLRTWLSLIRLPPDDTARQVSRKAKFKKVFAKFCHASHEYETHSFGEIEVREPNDRLLKDAWNGYNDGRVFYADQAIRQHYTNKDNDLLKIERLKGDELHVDQFYVKLNIQRESSGENIDNKIGKKRPEALPLEDLMVMKPGSPDARMRILVHGQAGVGKSTICKKIVYNFIYRGMWATDIDRVIWVRLRDLGGTKTDTVKGLLQRTFFYDEPLLVDSLYEAISEDRTKTLFILDGLDEVPTGEDLGSGLCSKLLEWPRTIVTTRTYRKNVQKIPGFGLFVEIHGFDFEQVKQYVKTVSPDNSTEIQRLIDNHPAIQGFASIPIQLDAICLSREMKSLDPPDLPESLTGLYRDVTRALWRKDVVSLGKCHQGNGKPITAEEARNLPYPDVTDLVQDELNLLQAFAFTGLYSNTKTFHSKNQEQLWKLRGTLLQLMPASAHTTMLADFSKLSFLRAFNDRSDRHFELLHDTIQDYLAAQFFVQHWILDKPVPCLRLGQGIEQMLPESFLARKKYNHRYELFWRFVSGLLQSEGGGEDLCRFFQKLDMQPLDLLGLVHQRLVMHCLSEVLQDVPFRIQKEQQLQWWLRFGCTSNKYTLLSKEVEFPEAALFEVFENARDHEVMSINVSRWGQPMPSKLRNIFSFWLRGNLEPHFRENLLLALENSRGAMESKAIKQAANQLTTESTADIEALQTASNDYEPEHSLSDDDVLEMLKAMDAAVLNDKDVDARDVELVRGQLRWSKEITEAIMTRLNHPRLEIPKNALAVLDGQLPVQVTEAIVKLLDDFPDAWLILLEQDRLADNVQMAILERLDNRDLRKAMGFAINEDGPAVETFVSFIQELLEDESAFTEEDRKTLMKQCRLTDENFTMLIRQLLHRDKRIRTATRSFLMKQSQSLKKIGIHKITDRLGSNDLDETESVLANQLALSDEVLLGLVKRLDNIDSATLDAAKYILHFNMPYSEVLNTEIIQRLHSRDADVRLNALGVVGSDLSDDMARLVVQMLDDAERSIRRAAVGVLMEQSLPDECVAKLTAKLDDPNPDTRQDAWDVLLTLGKFPEATILNLIQRLHCPDRQLDAWSILNGQRHLPDEVLPFIIQILNGDAGSKMRRRVVQNLDGHSEVYKFSDKLLVSITEILGTICLNHEQEPVVEVKGQYIPLTDSAMKTLYDLFMTRAMRDKWNWYVLDGKSVLNHSEVTSTSIQNPEVFTEFIVKRRPAKFPPVIGITPF</sequence>
<dbReference type="EMBL" id="JANAKD010000240">
    <property type="protein sequence ID" value="KAJ3495867.1"/>
    <property type="molecule type" value="Genomic_DNA"/>
</dbReference>
<evidence type="ECO:0000313" key="2">
    <source>
        <dbReference type="Proteomes" id="UP001148737"/>
    </source>
</evidence>
<keyword evidence="2" id="KW-1185">Reference proteome</keyword>
<accession>A0ACC1QZB4</accession>
<evidence type="ECO:0000313" key="1">
    <source>
        <dbReference type="EMBL" id="KAJ3495867.1"/>
    </source>
</evidence>
<gene>
    <name evidence="1" type="ORF">NLG97_g3076</name>
</gene>
<protein>
    <submittedName>
        <fullName evidence="1">Uncharacterized protein</fullName>
    </submittedName>
</protein>
<proteinExistence type="predicted"/>
<organism evidence="1 2">
    <name type="scientific">Lecanicillium saksenae</name>
    <dbReference type="NCBI Taxonomy" id="468837"/>
    <lineage>
        <taxon>Eukaryota</taxon>
        <taxon>Fungi</taxon>
        <taxon>Dikarya</taxon>
        <taxon>Ascomycota</taxon>
        <taxon>Pezizomycotina</taxon>
        <taxon>Sordariomycetes</taxon>
        <taxon>Hypocreomycetidae</taxon>
        <taxon>Hypocreales</taxon>
        <taxon>Cordycipitaceae</taxon>
        <taxon>Lecanicillium</taxon>
    </lineage>
</organism>
<dbReference type="Proteomes" id="UP001148737">
    <property type="component" value="Unassembled WGS sequence"/>
</dbReference>